<dbReference type="EMBL" id="JFYZ01000010">
    <property type="protein sequence ID" value="EZP82129.1"/>
    <property type="molecule type" value="Genomic_DNA"/>
</dbReference>
<accession>A0A031JYX0</accession>
<dbReference type="GO" id="GO:0016747">
    <property type="term" value="F:acyltransferase activity, transferring groups other than amino-acyl groups"/>
    <property type="evidence" value="ECO:0007669"/>
    <property type="project" value="InterPro"/>
</dbReference>
<reference evidence="2 3" key="1">
    <citation type="submission" date="2014-03" db="EMBL/GenBank/DDBJ databases">
        <title>Whole genome sequence of Novosphingobium resinovorum KF1.</title>
        <authorList>
            <person name="Gan H.M."/>
            <person name="Gan H.Y."/>
            <person name="Chew T.H."/>
            <person name="Savka M.A."/>
        </authorList>
    </citation>
    <scope>NUCLEOTIDE SEQUENCE [LARGE SCALE GENOMIC DNA]</scope>
    <source>
        <strain evidence="2 3">KF1</strain>
    </source>
</reference>
<dbReference type="RefSeq" id="WP_036525690.1">
    <property type="nucleotide sequence ID" value="NZ_CP128492.1"/>
</dbReference>
<keyword evidence="2" id="KW-0808">Transferase</keyword>
<gene>
    <name evidence="2" type="ORF">BV97_02152</name>
</gene>
<dbReference type="Gene3D" id="3.40.630.30">
    <property type="match status" value="1"/>
</dbReference>
<dbReference type="PROSITE" id="PS51186">
    <property type="entry name" value="GNAT"/>
    <property type="match status" value="1"/>
</dbReference>
<dbReference type="Pfam" id="PF13302">
    <property type="entry name" value="Acetyltransf_3"/>
    <property type="match status" value="1"/>
</dbReference>
<comment type="caution">
    <text evidence="2">The sequence shown here is derived from an EMBL/GenBank/DDBJ whole genome shotgun (WGS) entry which is preliminary data.</text>
</comment>
<proteinExistence type="predicted"/>
<dbReference type="InterPro" id="IPR000182">
    <property type="entry name" value="GNAT_dom"/>
</dbReference>
<dbReference type="eggNOG" id="COG1670">
    <property type="taxonomic scope" value="Bacteria"/>
</dbReference>
<dbReference type="InterPro" id="IPR016181">
    <property type="entry name" value="Acyl_CoA_acyltransferase"/>
</dbReference>
<protein>
    <submittedName>
        <fullName evidence="2">N-acetyltransferase GCN5</fullName>
    </submittedName>
</protein>
<dbReference type="AlphaFoldDB" id="A0A031JYX0"/>
<dbReference type="Proteomes" id="UP000024329">
    <property type="component" value="Unassembled WGS sequence"/>
</dbReference>
<sequence>MTDGPLLTTDRFDLWRPVASDLPQLCALIDDEETRRYLGPASAERQPQFDRLMRNAGSWMLYGYGTFMVRPHGADSIIAACGVFHSWRGFGHDVGMDDVPEAGWIVRRDWWGKRVAGEVMEAVLGWFDRAHGPKRIACMIEEGNAASERVAAALGFARYGAHVSDDTMLMLFERLPGGR</sequence>
<evidence type="ECO:0000313" key="2">
    <source>
        <dbReference type="EMBL" id="EZP82129.1"/>
    </source>
</evidence>
<dbReference type="PANTHER" id="PTHR43792:SF16">
    <property type="entry name" value="N-ACETYLTRANSFERASE DOMAIN-CONTAINING PROTEIN"/>
    <property type="match status" value="1"/>
</dbReference>
<feature type="domain" description="N-acetyltransferase" evidence="1">
    <location>
        <begin position="13"/>
        <end position="173"/>
    </location>
</feature>
<organism evidence="2 3">
    <name type="scientific">Novosphingobium resinovorum</name>
    <dbReference type="NCBI Taxonomy" id="158500"/>
    <lineage>
        <taxon>Bacteria</taxon>
        <taxon>Pseudomonadati</taxon>
        <taxon>Pseudomonadota</taxon>
        <taxon>Alphaproteobacteria</taxon>
        <taxon>Sphingomonadales</taxon>
        <taxon>Sphingomonadaceae</taxon>
        <taxon>Novosphingobium</taxon>
    </lineage>
</organism>
<name>A0A031JYX0_9SPHN</name>
<dbReference type="PANTHER" id="PTHR43792">
    <property type="entry name" value="GNAT FAMILY, PUTATIVE (AFU_ORTHOLOGUE AFUA_3G00765)-RELATED-RELATED"/>
    <property type="match status" value="1"/>
</dbReference>
<dbReference type="STRING" id="158500.BES08_13375"/>
<dbReference type="InterPro" id="IPR051531">
    <property type="entry name" value="N-acetyltransferase"/>
</dbReference>
<evidence type="ECO:0000313" key="3">
    <source>
        <dbReference type="Proteomes" id="UP000024329"/>
    </source>
</evidence>
<dbReference type="PATRIC" id="fig|158500.4.peg.2192"/>
<evidence type="ECO:0000259" key="1">
    <source>
        <dbReference type="PROSITE" id="PS51186"/>
    </source>
</evidence>
<dbReference type="SUPFAM" id="SSF55729">
    <property type="entry name" value="Acyl-CoA N-acyltransferases (Nat)"/>
    <property type="match status" value="1"/>
</dbReference>